<dbReference type="PANTHER" id="PTHR37739:SF16">
    <property type="entry name" value="KINESIN-LIKE PROTEIN"/>
    <property type="match status" value="1"/>
</dbReference>
<protein>
    <submittedName>
        <fullName evidence="8">Uncharacterized protein</fullName>
    </submittedName>
</protein>
<accession>A0A3B0MRM4</accession>
<name>A0A3B0MRM4_THEAN</name>
<evidence type="ECO:0000256" key="3">
    <source>
        <dbReference type="ARBA" id="ARBA00022840"/>
    </source>
</evidence>
<keyword evidence="1" id="KW-0493">Microtubule</keyword>
<sequence>MVGDGLFTMGEGRHSPASASYLEPQRNMTLNTKPIQTNYNHIGVHHNNSRLNNNVTPVTTNVKGGGTDFFDDPVTFVREFSSETLMVPEFSKFEKNVYKSRYLNTQECFALLNAHYKNLMNNYAPRVQTLVTQSMITEFTKPKETGQYYTQYTRSEVTFEALNEMSLFTKDHMKSLSILVVLGNHHNLNLEGLRTYVLNVMRLLYRAVTGSKSNQVEKSRLFYTFLTKYNNMGRAVVLYMLLLCTLEKLLWFSEPQLPYDDFFSVFAFIICSFVESATSKSTHQKDLTSNTQFGKDSVLTDKPGTSRKNDLIPAMASNTDMLVRHLSVVCFLLKLKVTPQNKSDLLESVRFLRNALRSIPNRNKNLLLWTSIMIVYLDPQEIPANTFKIPRSLFIEVGEINDMTQLVHLVLCLDNCFRDLKFSNFVESNINVSTFVQLFLFNFWKHVDALNEDLANEILLLANSVLDSYPNLVSAFAKYISQFTNSSESNNTYNALNPQHNQYNYNYREEQEKNKQMTTQEIKLSHRIQKSMEALFNIAMFGKSRLQMNAAVLASKLLMSSDVTTTLPRINKLKYSNSMLDLLNLSLNNQYTVNDTDYEYNTQYNNHTDYDTFYKDNKLKLEPWNQDKFVQDLTRLTLMSAFINHCWKELISTLMSKTGPKLFEYQKNRPHINGFERVDSGKLNKAVEGYDRKDVYKNYNRMEIDRVDGVDRESKIDGDVQRVLSYVRSLYLGSNATIDSLYSILFSGPFPAKVLSYEALRAHNSAPDTLVMCGMMTMYKSYPAFSGLFNQYLSNANSFSYSMTLTLNVKLQNRDLSNYMMMMLDTFITQYLNGCDMYKKSVVNGILNNNLPKSLVSKEKYNQMSKFVNEYKSENQRLRLENDQLKTDIRVNRSDYERTIASMKEELTKSSERYKSDLQNMKETLNKTSLNLNQVQDSLTAANAEITNLRHENGRILSERDSLKSEIMNLKSKISSQMKEFERLTSQIRELETTSAQFKHLQVEYDRIKEENAKTNSQLDSLYKMLIYLTDKYKSNMCTLDSFNDANKNLNQQVSHLKSKVVRLEKEVKDKQAEVSSLDASKNRTEGELKRMQVEMRKRDESLEASNRKVEDLRERVNRLTRELQDQVNQYNELKRENTNMQNELNVRRQQLDAIENAVNKRPIII</sequence>
<dbReference type="EMBL" id="UIVT01000002">
    <property type="protein sequence ID" value="SVP92101.1"/>
    <property type="molecule type" value="Genomic_DNA"/>
</dbReference>
<evidence type="ECO:0000256" key="2">
    <source>
        <dbReference type="ARBA" id="ARBA00022741"/>
    </source>
</evidence>
<dbReference type="GO" id="GO:0005524">
    <property type="term" value="F:ATP binding"/>
    <property type="evidence" value="ECO:0007669"/>
    <property type="project" value="UniProtKB-KW"/>
</dbReference>
<keyword evidence="3" id="KW-0067">ATP-binding</keyword>
<dbReference type="Gene3D" id="6.10.140.920">
    <property type="match status" value="1"/>
</dbReference>
<keyword evidence="5" id="KW-0505">Motor protein</keyword>
<proteinExistence type="predicted"/>
<dbReference type="SUPFAM" id="SSF90257">
    <property type="entry name" value="Myosin rod fragments"/>
    <property type="match status" value="1"/>
</dbReference>
<keyword evidence="4 6" id="KW-0175">Coiled coil</keyword>
<dbReference type="Gene3D" id="1.10.287.1490">
    <property type="match status" value="1"/>
</dbReference>
<organism evidence="8">
    <name type="scientific">Theileria annulata</name>
    <dbReference type="NCBI Taxonomy" id="5874"/>
    <lineage>
        <taxon>Eukaryota</taxon>
        <taxon>Sar</taxon>
        <taxon>Alveolata</taxon>
        <taxon>Apicomplexa</taxon>
        <taxon>Aconoidasida</taxon>
        <taxon>Piroplasmida</taxon>
        <taxon>Theileriidae</taxon>
        <taxon>Theileria</taxon>
    </lineage>
</organism>
<dbReference type="InterPro" id="IPR044986">
    <property type="entry name" value="KIF15/KIN-12"/>
</dbReference>
<evidence type="ECO:0000256" key="1">
    <source>
        <dbReference type="ARBA" id="ARBA00022701"/>
    </source>
</evidence>
<feature type="coiled-coil region" evidence="6">
    <location>
        <begin position="868"/>
        <end position="1158"/>
    </location>
</feature>
<dbReference type="PANTHER" id="PTHR37739">
    <property type="entry name" value="KINESIN-LIKE PROTEIN KIN-12D"/>
    <property type="match status" value="1"/>
</dbReference>
<evidence type="ECO:0000256" key="4">
    <source>
        <dbReference type="ARBA" id="ARBA00023054"/>
    </source>
</evidence>
<dbReference type="AlphaFoldDB" id="A0A3B0MRM4"/>
<gene>
    <name evidence="7" type="ORF">TAT_000209600</name>
    <name evidence="8" type="ORF">TAV_000209800</name>
</gene>
<reference evidence="8" key="1">
    <citation type="submission" date="2018-07" db="EMBL/GenBank/DDBJ databases">
        <authorList>
            <person name="Quirk P.G."/>
            <person name="Krulwich T.A."/>
        </authorList>
    </citation>
    <scope>NUCLEOTIDE SEQUENCE</scope>
    <source>
        <strain evidence="8">Anand</strain>
    </source>
</reference>
<evidence type="ECO:0000256" key="5">
    <source>
        <dbReference type="ARBA" id="ARBA00023175"/>
    </source>
</evidence>
<dbReference type="GO" id="GO:0005874">
    <property type="term" value="C:microtubule"/>
    <property type="evidence" value="ECO:0007669"/>
    <property type="project" value="UniProtKB-KW"/>
</dbReference>
<keyword evidence="2" id="KW-0547">Nucleotide-binding</keyword>
<dbReference type="EMBL" id="UIVS01000002">
    <property type="protein sequence ID" value="SVP92305.1"/>
    <property type="molecule type" value="Genomic_DNA"/>
</dbReference>
<dbReference type="VEuPathDB" id="PiroplasmaDB:TA14175"/>
<evidence type="ECO:0000313" key="7">
    <source>
        <dbReference type="EMBL" id="SVP92101.1"/>
    </source>
</evidence>
<evidence type="ECO:0000256" key="6">
    <source>
        <dbReference type="SAM" id="Coils"/>
    </source>
</evidence>
<evidence type="ECO:0000313" key="8">
    <source>
        <dbReference type="EMBL" id="SVP92305.1"/>
    </source>
</evidence>